<dbReference type="PROSITE" id="PS51192">
    <property type="entry name" value="HELICASE_ATP_BIND_1"/>
    <property type="match status" value="1"/>
</dbReference>
<dbReference type="Pfam" id="PF00176">
    <property type="entry name" value="SNF2-rel_dom"/>
    <property type="match status" value="1"/>
</dbReference>
<feature type="compositionally biased region" description="Low complexity" evidence="3">
    <location>
        <begin position="172"/>
        <end position="190"/>
    </location>
</feature>
<dbReference type="CDD" id="cd18793">
    <property type="entry name" value="SF2_C_SNF"/>
    <property type="match status" value="1"/>
</dbReference>
<evidence type="ECO:0000256" key="1">
    <source>
        <dbReference type="ARBA" id="ARBA00022528"/>
    </source>
</evidence>
<dbReference type="InterPro" id="IPR049730">
    <property type="entry name" value="SNF2/RAD54-like_C"/>
</dbReference>
<gene>
    <name evidence="6" type="ORF">GOP47_0021583</name>
</gene>
<dbReference type="GO" id="GO:0007131">
    <property type="term" value="P:reciprocal meiotic recombination"/>
    <property type="evidence" value="ECO:0007669"/>
    <property type="project" value="TreeGrafter"/>
</dbReference>
<keyword evidence="1" id="KW-0934">Plastid</keyword>
<dbReference type="Gene3D" id="3.40.50.300">
    <property type="entry name" value="P-loop containing nucleotide triphosphate hydrolases"/>
    <property type="match status" value="1"/>
</dbReference>
<evidence type="ECO:0000313" key="6">
    <source>
        <dbReference type="EMBL" id="KAI5063036.1"/>
    </source>
</evidence>
<dbReference type="InterPro" id="IPR027417">
    <property type="entry name" value="P-loop_NTPase"/>
</dbReference>
<comment type="caution">
    <text evidence="6">The sequence shown here is derived from an EMBL/GenBank/DDBJ whole genome shotgun (WGS) entry which is preliminary data.</text>
</comment>
<dbReference type="EMBL" id="JABFUD020000021">
    <property type="protein sequence ID" value="KAI5063036.1"/>
    <property type="molecule type" value="Genomic_DNA"/>
</dbReference>
<dbReference type="Gene3D" id="3.40.50.10810">
    <property type="entry name" value="Tandem AAA-ATPase domain"/>
    <property type="match status" value="1"/>
</dbReference>
<evidence type="ECO:0000259" key="4">
    <source>
        <dbReference type="PROSITE" id="PS51192"/>
    </source>
</evidence>
<dbReference type="GO" id="GO:0016787">
    <property type="term" value="F:hydrolase activity"/>
    <property type="evidence" value="ECO:0007669"/>
    <property type="project" value="UniProtKB-KW"/>
</dbReference>
<evidence type="ECO:0000256" key="2">
    <source>
        <dbReference type="ARBA" id="ARBA00022801"/>
    </source>
</evidence>
<feature type="region of interest" description="Disordered" evidence="3">
    <location>
        <begin position="171"/>
        <end position="193"/>
    </location>
</feature>
<dbReference type="FunFam" id="3.40.50.10810:FF:000020">
    <property type="entry name" value="DNA repair and recombination protein RAD54B"/>
    <property type="match status" value="1"/>
</dbReference>
<dbReference type="PANTHER" id="PTHR45629">
    <property type="entry name" value="SNF2/RAD54 FAMILY MEMBER"/>
    <property type="match status" value="1"/>
</dbReference>
<dbReference type="GO" id="GO:0015616">
    <property type="term" value="F:DNA translocase activity"/>
    <property type="evidence" value="ECO:0007669"/>
    <property type="project" value="TreeGrafter"/>
</dbReference>
<dbReference type="SMART" id="SM00487">
    <property type="entry name" value="DEXDc"/>
    <property type="match status" value="1"/>
</dbReference>
<dbReference type="SUPFAM" id="SSF52540">
    <property type="entry name" value="P-loop containing nucleoside triphosphate hydrolases"/>
    <property type="match status" value="2"/>
</dbReference>
<reference evidence="6" key="1">
    <citation type="submission" date="2021-01" db="EMBL/GenBank/DDBJ databases">
        <title>Adiantum capillus-veneris genome.</title>
        <authorList>
            <person name="Fang Y."/>
            <person name="Liao Q."/>
        </authorList>
    </citation>
    <scope>NUCLEOTIDE SEQUENCE</scope>
    <source>
        <strain evidence="6">H3</strain>
        <tissue evidence="6">Leaf</tissue>
    </source>
</reference>
<evidence type="ECO:0000313" key="7">
    <source>
        <dbReference type="Proteomes" id="UP000886520"/>
    </source>
</evidence>
<accession>A0A9D4U7Q6</accession>
<keyword evidence="2" id="KW-0378">Hydrolase</keyword>
<dbReference type="Proteomes" id="UP000886520">
    <property type="component" value="Chromosome 21"/>
</dbReference>
<dbReference type="Gene3D" id="1.20.120.850">
    <property type="entry name" value="SWI2/SNF2 ATPases, N-terminal domain"/>
    <property type="match status" value="1"/>
</dbReference>
<keyword evidence="7" id="KW-1185">Reference proteome</keyword>
<dbReference type="PANTHER" id="PTHR45629:SF7">
    <property type="entry name" value="DNA EXCISION REPAIR PROTEIN ERCC-6-RELATED"/>
    <property type="match status" value="1"/>
</dbReference>
<proteinExistence type="predicted"/>
<dbReference type="GO" id="GO:0005634">
    <property type="term" value="C:nucleus"/>
    <property type="evidence" value="ECO:0007669"/>
    <property type="project" value="TreeGrafter"/>
</dbReference>
<dbReference type="PROSITE" id="PS51194">
    <property type="entry name" value="HELICASE_CTER"/>
    <property type="match status" value="1"/>
</dbReference>
<dbReference type="GO" id="GO:0000724">
    <property type="term" value="P:double-strand break repair via homologous recombination"/>
    <property type="evidence" value="ECO:0007669"/>
    <property type="project" value="TreeGrafter"/>
</dbReference>
<name>A0A9D4U7Q6_ADICA</name>
<feature type="domain" description="Helicase C-terminal" evidence="5">
    <location>
        <begin position="760"/>
        <end position="913"/>
    </location>
</feature>
<evidence type="ECO:0000259" key="5">
    <source>
        <dbReference type="PROSITE" id="PS51194"/>
    </source>
</evidence>
<keyword evidence="1" id="KW-0150">Chloroplast</keyword>
<evidence type="ECO:0000256" key="3">
    <source>
        <dbReference type="SAM" id="MobiDB-lite"/>
    </source>
</evidence>
<dbReference type="CDD" id="cd18004">
    <property type="entry name" value="DEXHc_RAD54"/>
    <property type="match status" value="1"/>
</dbReference>
<dbReference type="Pfam" id="PF00271">
    <property type="entry name" value="Helicase_C"/>
    <property type="match status" value="1"/>
</dbReference>
<dbReference type="SMART" id="SM00490">
    <property type="entry name" value="HELICc"/>
    <property type="match status" value="1"/>
</dbReference>
<dbReference type="AlphaFoldDB" id="A0A9D4U7Q6"/>
<dbReference type="InterPro" id="IPR050496">
    <property type="entry name" value="SNF2_RAD54_helicase_repair"/>
</dbReference>
<sequence length="993" mass="110194">MEEHELHCNLTQGPSFPLQASDHSTTLLNPQLHDLTDCNPDPVPPSSTPSSCFLPSEARKRSLGLKRAPHWRPQSFSSIKKPLAADGKQVNAVLAKVSRPLSTEACKPSVNESNETFQSPDIAELRPLQAVSDASFNLSQETVHTNFSLTPSSKFSISRFKPPCLATTPVISSLPSNSTSRPPLRNNNNLGNTQKSVCNEQVGTKIAAQEALPDPTAFYSVMYCMKKKNAKHKGPWFDGVLIARGSKCTLQDTEGKIVCKGNCFGNKNLAVDATTEISKYEVEVMRVASCEEYGSGTLFTGCFDTSLKTLSERIDKDCAKRQKFVAHSGFKENERKSNVLLSSRSSKAKSLASQIFQQITSKDALILNARYLSDDCAPVVVDPYLAAKLRPHQREGVQFMYECVMGLRSPLFTGCLLADEMGLGKTIQVIALIWTLIQQSSGQGNKCLSSFKHMIVVCPSSLVQNWGNEVKKWLGTERLKALVVYAGLPKEVEQKILDFKNGKTHPLLITSYELLRKHQDLLASSKPGLLVCDEAHRLKNSAGNKTISALLALNCPRRVLLTGTPVQNDLNEFYAMVDFANPNLLGPLSAFKRLYTEPIELSRDRDASDEQKQVGQARFLELQGRTKFYILRRTAAINKGYLPAKTEYLVFCRLQPLQVSLYETFVRSQFVTKLFLSETSAANVLTAIGVLRKLCNHPRLVLDDISKKGWESSLQHCNYTEDLACIRSDEGSSSTSSISTQYASSLSGKLDCLRALLSATFDNASTDLTGKVVVVSNFTQTLNFVQGLCEWKGWKWLRLDGATLVADRQKLVDRFNSGFGGERVFLLSSKAGGMGLNLVGANRLILFDPDWNPATDAQAMARIWREGQRKAVIIYRLFATGSIEEKIYQRQMVKGEIASTVEDNVECKNKSSGGRYFSREELRELFSLNKETQCDTYDLLLGRELRIDEQWRDCAMDVEDVALKEAIGSGVVTFVQRKMHAFEVPKEASCASL</sequence>
<dbReference type="InterPro" id="IPR038718">
    <property type="entry name" value="SNF2-like_sf"/>
</dbReference>
<protein>
    <recommendedName>
        <fullName evidence="8">DNA repair and recombination protein RAD54B</fullName>
    </recommendedName>
</protein>
<dbReference type="OrthoDB" id="413460at2759"/>
<organism evidence="6 7">
    <name type="scientific">Adiantum capillus-veneris</name>
    <name type="common">Maidenhair fern</name>
    <dbReference type="NCBI Taxonomy" id="13818"/>
    <lineage>
        <taxon>Eukaryota</taxon>
        <taxon>Viridiplantae</taxon>
        <taxon>Streptophyta</taxon>
        <taxon>Embryophyta</taxon>
        <taxon>Tracheophyta</taxon>
        <taxon>Polypodiopsida</taxon>
        <taxon>Polypodiidae</taxon>
        <taxon>Polypodiales</taxon>
        <taxon>Pteridineae</taxon>
        <taxon>Pteridaceae</taxon>
        <taxon>Vittarioideae</taxon>
        <taxon>Adiantum</taxon>
    </lineage>
</organism>
<dbReference type="InterPro" id="IPR001650">
    <property type="entry name" value="Helicase_C-like"/>
</dbReference>
<dbReference type="GO" id="GO:0005524">
    <property type="term" value="F:ATP binding"/>
    <property type="evidence" value="ECO:0007669"/>
    <property type="project" value="InterPro"/>
</dbReference>
<dbReference type="InterPro" id="IPR000330">
    <property type="entry name" value="SNF2_N"/>
</dbReference>
<evidence type="ECO:0008006" key="8">
    <source>
        <dbReference type="Google" id="ProtNLM"/>
    </source>
</evidence>
<feature type="domain" description="Helicase ATP-binding" evidence="4">
    <location>
        <begin position="406"/>
        <end position="583"/>
    </location>
</feature>
<dbReference type="InterPro" id="IPR014001">
    <property type="entry name" value="Helicase_ATP-bd"/>
</dbReference>